<dbReference type="EMBL" id="CAJVPS010002003">
    <property type="protein sequence ID" value="CAG8557186.1"/>
    <property type="molecule type" value="Genomic_DNA"/>
</dbReference>
<dbReference type="Proteomes" id="UP000789508">
    <property type="component" value="Unassembled WGS sequence"/>
</dbReference>
<evidence type="ECO:0000313" key="2">
    <source>
        <dbReference type="Proteomes" id="UP000789508"/>
    </source>
</evidence>
<reference evidence="1" key="1">
    <citation type="submission" date="2021-06" db="EMBL/GenBank/DDBJ databases">
        <authorList>
            <person name="Kallberg Y."/>
            <person name="Tangrot J."/>
            <person name="Rosling A."/>
        </authorList>
    </citation>
    <scope>NUCLEOTIDE SEQUENCE</scope>
    <source>
        <strain evidence="1">FL130A</strain>
    </source>
</reference>
<dbReference type="AlphaFoldDB" id="A0A9N9B6J5"/>
<dbReference type="OrthoDB" id="10382543at2759"/>
<name>A0A9N9B6J5_9GLOM</name>
<comment type="caution">
    <text evidence="1">The sequence shown here is derived from an EMBL/GenBank/DDBJ whole genome shotgun (WGS) entry which is preliminary data.</text>
</comment>
<organism evidence="1 2">
    <name type="scientific">Ambispora leptoticha</name>
    <dbReference type="NCBI Taxonomy" id="144679"/>
    <lineage>
        <taxon>Eukaryota</taxon>
        <taxon>Fungi</taxon>
        <taxon>Fungi incertae sedis</taxon>
        <taxon>Mucoromycota</taxon>
        <taxon>Glomeromycotina</taxon>
        <taxon>Glomeromycetes</taxon>
        <taxon>Archaeosporales</taxon>
        <taxon>Ambisporaceae</taxon>
        <taxon>Ambispora</taxon>
    </lineage>
</organism>
<evidence type="ECO:0000313" key="1">
    <source>
        <dbReference type="EMBL" id="CAG8557186.1"/>
    </source>
</evidence>
<gene>
    <name evidence="1" type="ORF">ALEPTO_LOCUS6169</name>
</gene>
<protein>
    <submittedName>
        <fullName evidence="1">11837_t:CDS:1</fullName>
    </submittedName>
</protein>
<proteinExistence type="predicted"/>
<keyword evidence="2" id="KW-1185">Reference proteome</keyword>
<accession>A0A9N9B6J5</accession>
<sequence>METYSTIISHLKDQMHHEIHRQKQQQEEEMLEFVNRLFREFSIQDIQEKMNTSLLQINNYSEHVIESSPIIIPSTRSAFHLIQKTPFSSRIRTASSCHPYFNRKRTAPIKVVFCSQRCCSTMSSPSCLPSM</sequence>